<accession>A0A7Z8Z5G9</accession>
<evidence type="ECO:0000313" key="1">
    <source>
        <dbReference type="EMBL" id="VED45780.1"/>
    </source>
</evidence>
<protein>
    <submittedName>
        <fullName evidence="1">Uncharacterized protein</fullName>
    </submittedName>
</protein>
<reference evidence="1 2" key="1">
    <citation type="submission" date="2018-12" db="EMBL/GenBank/DDBJ databases">
        <authorList>
            <consortium name="Pathogen Informatics"/>
        </authorList>
    </citation>
    <scope>NUCLEOTIDE SEQUENCE [LARGE SCALE GENOMIC DNA]</scope>
    <source>
        <strain evidence="1 2">NCTC9997</strain>
    </source>
</reference>
<dbReference type="EMBL" id="LR134253">
    <property type="protein sequence ID" value="VED45780.1"/>
    <property type="molecule type" value="Genomic_DNA"/>
</dbReference>
<gene>
    <name evidence="1" type="ORF">NCTC9997_00649</name>
</gene>
<dbReference type="Proteomes" id="UP000267630">
    <property type="component" value="Chromosome 3"/>
</dbReference>
<sequence length="179" mass="19715">MPDMVGILFNRPVRREVAHIGDVEHRFVGPLFRVTVELVHLILTIDVATIIRQHLIVVAKVNQRIQQVAIAAGLRRTEQAGTDLRQRLMQLRILLVVVARFVAAAAQRLNLLRVLPKMKIFSSPTCSSISTLAPSRVPMVSAPLSANFMLLVPEASVPASEICSERSAAGIISWARLTL</sequence>
<evidence type="ECO:0000313" key="2">
    <source>
        <dbReference type="Proteomes" id="UP000267630"/>
    </source>
</evidence>
<name>A0A7Z8Z5G9_RAOTE</name>
<proteinExistence type="predicted"/>
<dbReference type="AlphaFoldDB" id="A0A7Z8Z5G9"/>
<keyword evidence="2" id="KW-1185">Reference proteome</keyword>
<organism evidence="1 2">
    <name type="scientific">Raoultella terrigena</name>
    <name type="common">Klebsiella terrigena</name>
    <dbReference type="NCBI Taxonomy" id="577"/>
    <lineage>
        <taxon>Bacteria</taxon>
        <taxon>Pseudomonadati</taxon>
        <taxon>Pseudomonadota</taxon>
        <taxon>Gammaproteobacteria</taxon>
        <taxon>Enterobacterales</taxon>
        <taxon>Enterobacteriaceae</taxon>
        <taxon>Klebsiella/Raoultella group</taxon>
        <taxon>Raoultella</taxon>
    </lineage>
</organism>